<keyword evidence="1" id="KW-1133">Transmembrane helix</keyword>
<organism evidence="2 3">
    <name type="scientific">Bos taurus papillomavirus 19</name>
    <dbReference type="NCBI Taxonomy" id="1887217"/>
    <lineage>
        <taxon>Viruses</taxon>
        <taxon>Monodnaviria</taxon>
        <taxon>Shotokuvirae</taxon>
        <taxon>Cossaviricota</taxon>
        <taxon>Papovaviricetes</taxon>
        <taxon>Zurhausenvirales</taxon>
        <taxon>Papillomaviridae</taxon>
        <taxon>Firstpapillomavirinae</taxon>
        <taxon>Dyoxipapillomavirus</taxon>
        <taxon>Dyoxipapillomavirus 2</taxon>
    </lineage>
</organism>
<dbReference type="GeneID" id="28544402"/>
<accession>A0A1B2K237</accession>
<evidence type="ECO:0000313" key="3">
    <source>
        <dbReference type="Proteomes" id="UP000108682"/>
    </source>
</evidence>
<keyword evidence="3" id="KW-1185">Reference proteome</keyword>
<proteinExistence type="predicted"/>
<dbReference type="EMBL" id="KU519394">
    <property type="protein sequence ID" value="ANZ90256.1"/>
    <property type="molecule type" value="Genomic_DNA"/>
</dbReference>
<feature type="transmembrane region" description="Helical" evidence="1">
    <location>
        <begin position="85"/>
        <end position="103"/>
    </location>
</feature>
<keyword evidence="1" id="KW-0472">Membrane</keyword>
<name>A0A1B2K237_9PAPI</name>
<keyword evidence="1" id="KW-0812">Transmembrane</keyword>
<protein>
    <submittedName>
        <fullName evidence="2">L3 protein</fullName>
    </submittedName>
</protein>
<dbReference type="Proteomes" id="UP000108682">
    <property type="component" value="Segment"/>
</dbReference>
<sequence length="110" mass="12350">MKPTVIVCFFMGKESRCMPGIFGPGMVRLEKRYLQMEKLGMTFSLVPLVALAKALIIILLVPVGQWLPQMLTYLTGHFGCNEHKAIIMALLGEISYLLQWLIIPATQTIL</sequence>
<dbReference type="KEGG" id="vg:28544402"/>
<evidence type="ECO:0000256" key="1">
    <source>
        <dbReference type="SAM" id="Phobius"/>
    </source>
</evidence>
<evidence type="ECO:0000313" key="2">
    <source>
        <dbReference type="EMBL" id="ANZ90256.1"/>
    </source>
</evidence>
<feature type="transmembrane region" description="Helical" evidence="1">
    <location>
        <begin position="41"/>
        <end position="64"/>
    </location>
</feature>
<gene>
    <name evidence="2" type="primary">L3</name>
</gene>
<reference evidence="2 3" key="1">
    <citation type="submission" date="2016-01" db="EMBL/GenBank/DDBJ databases">
        <title>How many papillomavirus species can be undetected in fibropapillomas?</title>
        <authorList>
            <person name="Daudt C."/>
            <person name="Chaves da Silva F.R."/>
            <person name="Streck A.F."/>
            <person name="Weber M.N."/>
            <person name="Cibulski S.P."/>
            <person name="Canal C.W."/>
        </authorList>
    </citation>
    <scope>NUCLEOTIDE SEQUENCE [LARGE SCALE GENOMIC DNA]</scope>
</reference>
<dbReference type="RefSeq" id="YP_009272605.1">
    <property type="nucleotide sequence ID" value="NC_030799.1"/>
</dbReference>